<proteinExistence type="predicted"/>
<accession>A0ABV5GC65</accession>
<sequence>MIPNFDHNHVTPPHIGNPTDLTQLSPYISDTLEFCMHFATSKERVEILKGLIKFREQLQNFGVVEGFQWLDGSFTENIEVTEGRAPRDLDTVTFYKNLSQQQNITIQQSFPDFIDFNISKQNFKLDHYPVDYGYRPEFTVESTRYWLQLFSHNRLNIWKGIIRIELNTPQIDANAWNFLSNLVL</sequence>
<comment type="caution">
    <text evidence="1">The sequence shown here is derived from an EMBL/GenBank/DDBJ whole genome shotgun (WGS) entry which is preliminary data.</text>
</comment>
<dbReference type="RefSeq" id="WP_290284991.1">
    <property type="nucleotide sequence ID" value="NZ_JAUFQN010000019.1"/>
</dbReference>
<protein>
    <submittedName>
        <fullName evidence="1">DUF6932 family protein</fullName>
    </submittedName>
</protein>
<dbReference type="EMBL" id="JBHMFB010000003">
    <property type="protein sequence ID" value="MFB9088397.1"/>
    <property type="molecule type" value="Genomic_DNA"/>
</dbReference>
<dbReference type="Proteomes" id="UP001589576">
    <property type="component" value="Unassembled WGS sequence"/>
</dbReference>
<gene>
    <name evidence="1" type="ORF">ACFFUU_02160</name>
</gene>
<keyword evidence="2" id="KW-1185">Reference proteome</keyword>
<dbReference type="InterPro" id="IPR053860">
    <property type="entry name" value="DUF6932"/>
</dbReference>
<organism evidence="1 2">
    <name type="scientific">Flavobacterium paronense</name>
    <dbReference type="NCBI Taxonomy" id="1392775"/>
    <lineage>
        <taxon>Bacteria</taxon>
        <taxon>Pseudomonadati</taxon>
        <taxon>Bacteroidota</taxon>
        <taxon>Flavobacteriia</taxon>
        <taxon>Flavobacteriales</taxon>
        <taxon>Flavobacteriaceae</taxon>
        <taxon>Flavobacterium</taxon>
    </lineage>
</organism>
<reference evidence="1 2" key="1">
    <citation type="submission" date="2024-09" db="EMBL/GenBank/DDBJ databases">
        <authorList>
            <person name="Sun Q."/>
            <person name="Mori K."/>
        </authorList>
    </citation>
    <scope>NUCLEOTIDE SEQUENCE [LARGE SCALE GENOMIC DNA]</scope>
    <source>
        <strain evidence="1 2">CECT 8460</strain>
    </source>
</reference>
<evidence type="ECO:0000313" key="1">
    <source>
        <dbReference type="EMBL" id="MFB9088397.1"/>
    </source>
</evidence>
<dbReference type="Pfam" id="PF22014">
    <property type="entry name" value="DUF6932"/>
    <property type="match status" value="1"/>
</dbReference>
<name>A0ABV5GC65_9FLAO</name>
<evidence type="ECO:0000313" key="2">
    <source>
        <dbReference type="Proteomes" id="UP001589576"/>
    </source>
</evidence>